<feature type="transmembrane region" description="Helical" evidence="1">
    <location>
        <begin position="326"/>
        <end position="349"/>
    </location>
</feature>
<dbReference type="InterPro" id="IPR001173">
    <property type="entry name" value="Glyco_trans_2-like"/>
</dbReference>
<reference evidence="3 4" key="1">
    <citation type="journal article" date="2020" name="ISME J.">
        <title>Comparative genomics reveals insights into cyanobacterial evolution and habitat adaptation.</title>
        <authorList>
            <person name="Chen M.Y."/>
            <person name="Teng W.K."/>
            <person name="Zhao L."/>
            <person name="Hu C.X."/>
            <person name="Zhou Y.K."/>
            <person name="Han B.P."/>
            <person name="Song L.R."/>
            <person name="Shu W.S."/>
        </authorList>
    </citation>
    <scope>NUCLEOTIDE SEQUENCE [LARGE SCALE GENOMIC DNA]</scope>
    <source>
        <strain evidence="3 4">FACHB-196</strain>
    </source>
</reference>
<dbReference type="Gene3D" id="3.90.550.10">
    <property type="entry name" value="Spore Coat Polysaccharide Biosynthesis Protein SpsA, Chain A"/>
    <property type="match status" value="1"/>
</dbReference>
<dbReference type="PANTHER" id="PTHR43646">
    <property type="entry name" value="GLYCOSYLTRANSFERASE"/>
    <property type="match status" value="1"/>
</dbReference>
<dbReference type="InterPro" id="IPR017832">
    <property type="entry name" value="Glyco_trans_2_hopen-assoc_HpnB"/>
</dbReference>
<name>A0ABR8FKF5_9NOST</name>
<organism evidence="3 4">
    <name type="scientific">Anabaena lutea FACHB-196</name>
    <dbReference type="NCBI Taxonomy" id="2692881"/>
    <lineage>
        <taxon>Bacteria</taxon>
        <taxon>Bacillati</taxon>
        <taxon>Cyanobacteriota</taxon>
        <taxon>Cyanophyceae</taxon>
        <taxon>Nostocales</taxon>
        <taxon>Nostocaceae</taxon>
        <taxon>Anabaena</taxon>
    </lineage>
</organism>
<sequence>MAAIVLGLMLLSLAIWLFLLLFWGQFWRVDQQLETSKDISTQQSLPTVCVVIPARNEADVIPISLRSLLLQDYAGNFQIFLVDDHSTDGTANFAQGVAYAVNKSQQLHIVSSQDLPPGWTGKLWAMEQGVQAAIKTFQETSLQLPDYFLLTDADIEHDPSNLRRLITKAEEDNLDLVSVMVRLRCQSFWEQLLIPAFVFFFQKLYPFRWVNNSKKAIAAAAGGCILIRPEALNRIGGLQIIRQALIDDCSLAKAVKSSQGRIWLGLSAVTHSLRPYDSLKTIWDMVARSAYTQLNYSPFLLIGSVLGMILVYLLPPLGIICGLVLGNWAITLTALTVYLLMTFAYFPIIRFYKCIPWFAFSLPIIALFYTLMTVDSAIRHWQGRGGAWKGRVYP</sequence>
<dbReference type="Proteomes" id="UP000640531">
    <property type="component" value="Unassembled WGS sequence"/>
</dbReference>
<evidence type="ECO:0000259" key="2">
    <source>
        <dbReference type="Pfam" id="PF00535"/>
    </source>
</evidence>
<dbReference type="SUPFAM" id="SSF53448">
    <property type="entry name" value="Nucleotide-diphospho-sugar transferases"/>
    <property type="match status" value="1"/>
</dbReference>
<dbReference type="Pfam" id="PF00535">
    <property type="entry name" value="Glycos_transf_2"/>
    <property type="match status" value="1"/>
</dbReference>
<feature type="domain" description="Glycosyltransferase 2-like" evidence="2">
    <location>
        <begin position="49"/>
        <end position="235"/>
    </location>
</feature>
<keyword evidence="1" id="KW-1133">Transmembrane helix</keyword>
<keyword evidence="1" id="KW-0472">Membrane</keyword>
<dbReference type="PANTHER" id="PTHR43646:SF3">
    <property type="entry name" value="SLR1566 PROTEIN"/>
    <property type="match status" value="1"/>
</dbReference>
<keyword evidence="4" id="KW-1185">Reference proteome</keyword>
<dbReference type="EMBL" id="JACJST010000020">
    <property type="protein sequence ID" value="MBD2570068.1"/>
    <property type="molecule type" value="Genomic_DNA"/>
</dbReference>
<evidence type="ECO:0000313" key="4">
    <source>
        <dbReference type="Proteomes" id="UP000640531"/>
    </source>
</evidence>
<proteinExistence type="predicted"/>
<accession>A0ABR8FKF5</accession>
<dbReference type="InterPro" id="IPR029044">
    <property type="entry name" value="Nucleotide-diphossugar_trans"/>
</dbReference>
<evidence type="ECO:0000256" key="1">
    <source>
        <dbReference type="SAM" id="Phobius"/>
    </source>
</evidence>
<feature type="transmembrane region" description="Helical" evidence="1">
    <location>
        <begin position="355"/>
        <end position="374"/>
    </location>
</feature>
<protein>
    <submittedName>
        <fullName evidence="3">Glycosyltransferase</fullName>
    </submittedName>
</protein>
<dbReference type="NCBIfam" id="TIGR03469">
    <property type="entry name" value="HpnB"/>
    <property type="match status" value="1"/>
</dbReference>
<gene>
    <name evidence="3" type="ORF">H6G59_19630</name>
</gene>
<feature type="transmembrane region" description="Helical" evidence="1">
    <location>
        <begin position="296"/>
        <end position="314"/>
    </location>
</feature>
<dbReference type="RefSeq" id="WP_190717459.1">
    <property type="nucleotide sequence ID" value="NZ_JACJST010000020.1"/>
</dbReference>
<keyword evidence="1" id="KW-0812">Transmembrane</keyword>
<evidence type="ECO:0000313" key="3">
    <source>
        <dbReference type="EMBL" id="MBD2570068.1"/>
    </source>
</evidence>
<comment type="caution">
    <text evidence="3">The sequence shown here is derived from an EMBL/GenBank/DDBJ whole genome shotgun (WGS) entry which is preliminary data.</text>
</comment>